<dbReference type="Proteomes" id="UP000196386">
    <property type="component" value="Unassembled WGS sequence"/>
</dbReference>
<evidence type="ECO:0000256" key="3">
    <source>
        <dbReference type="ARBA" id="ARBA00022519"/>
    </source>
</evidence>
<gene>
    <name evidence="9" type="ORF">B5F11_10225</name>
</gene>
<dbReference type="InterPro" id="IPR010656">
    <property type="entry name" value="DctM"/>
</dbReference>
<evidence type="ECO:0000256" key="5">
    <source>
        <dbReference type="ARBA" id="ARBA00022989"/>
    </source>
</evidence>
<evidence type="ECO:0000256" key="7">
    <source>
        <dbReference type="SAM" id="Phobius"/>
    </source>
</evidence>
<feature type="domain" description="TRAP C4-dicarboxylate transport system permease DctM subunit" evidence="8">
    <location>
        <begin position="13"/>
        <end position="421"/>
    </location>
</feature>
<keyword evidence="3" id="KW-0997">Cell inner membrane</keyword>
<name>A0A1Y4MT89_9FIRM</name>
<dbReference type="AlphaFoldDB" id="A0A1Y4MT89"/>
<evidence type="ECO:0000313" key="9">
    <source>
        <dbReference type="EMBL" id="OUP69237.1"/>
    </source>
</evidence>
<evidence type="ECO:0000313" key="10">
    <source>
        <dbReference type="Proteomes" id="UP000196386"/>
    </source>
</evidence>
<dbReference type="EMBL" id="NFKP01000011">
    <property type="protein sequence ID" value="OUP69237.1"/>
    <property type="molecule type" value="Genomic_DNA"/>
</dbReference>
<dbReference type="PANTHER" id="PTHR33362">
    <property type="entry name" value="SIALIC ACID TRAP TRANSPORTER PERMEASE PROTEIN SIAT-RELATED"/>
    <property type="match status" value="1"/>
</dbReference>
<feature type="transmembrane region" description="Helical" evidence="7">
    <location>
        <begin position="363"/>
        <end position="381"/>
    </location>
</feature>
<evidence type="ECO:0000259" key="8">
    <source>
        <dbReference type="Pfam" id="PF06808"/>
    </source>
</evidence>
<sequence length="427" mass="44697">MEGRCAMIGITVIGLLVLAFLGIPIAWALGISSTVAIWVDGSVPASLVVQKMINGMDSFSLMAIPFFILAGNLMSGGGLTERLLNIAKALIGWVRGSVSIVCIVASMFFGAITGSAVATASAIGGMTIPEMIKENYGRSYAAAVTTGAAICGPMIPPSIGLIIYASMTDTNVRDLFMGTLFPGILYGLFLCGTAWMIAKKRNYITHPFEGFRNLWKTIRSGITALLMPVAVLGSIFGGLATPTEAAVVAVAYALIVSVFIYRDLTWKQIYKILVDSAVATAVMYIVIGISGAVGWIVAVSNVSTTLTNMVASSGVGKIGTIIFILALGLIFGCIMDVVAAILIVTPVLYALAAPLGYTTVEFGVILVTLLTLGHITPPVGASLLLSNSMAGADIRTTIKEAVPFFFCGFGLVVLLFIFPQIISILVP</sequence>
<dbReference type="PIRSF" id="PIRSF006066">
    <property type="entry name" value="HI0050"/>
    <property type="match status" value="1"/>
</dbReference>
<reference evidence="10" key="1">
    <citation type="submission" date="2017-04" db="EMBL/GenBank/DDBJ databases">
        <title>Function of individual gut microbiota members based on whole genome sequencing of pure cultures obtained from chicken caecum.</title>
        <authorList>
            <person name="Medvecky M."/>
            <person name="Cejkova D."/>
            <person name="Polansky O."/>
            <person name="Karasova D."/>
            <person name="Kubasova T."/>
            <person name="Cizek A."/>
            <person name="Rychlik I."/>
        </authorList>
    </citation>
    <scope>NUCLEOTIDE SEQUENCE [LARGE SCALE GENOMIC DNA]</scope>
    <source>
        <strain evidence="10">An175</strain>
    </source>
</reference>
<comment type="caution">
    <text evidence="9">The sequence shown here is derived from an EMBL/GenBank/DDBJ whole genome shotgun (WGS) entry which is preliminary data.</text>
</comment>
<evidence type="ECO:0000256" key="2">
    <source>
        <dbReference type="ARBA" id="ARBA00022475"/>
    </source>
</evidence>
<feature type="transmembrane region" description="Helical" evidence="7">
    <location>
        <begin position="98"/>
        <end position="128"/>
    </location>
</feature>
<accession>A0A1Y4MT89</accession>
<keyword evidence="2" id="KW-1003">Cell membrane</keyword>
<feature type="transmembrane region" description="Helical" evidence="7">
    <location>
        <begin position="6"/>
        <end position="39"/>
    </location>
</feature>
<keyword evidence="5 7" id="KW-1133">Transmembrane helix</keyword>
<feature type="transmembrane region" description="Helical" evidence="7">
    <location>
        <begin position="175"/>
        <end position="197"/>
    </location>
</feature>
<dbReference type="Pfam" id="PF06808">
    <property type="entry name" value="DctM"/>
    <property type="match status" value="1"/>
</dbReference>
<dbReference type="GO" id="GO:0005886">
    <property type="term" value="C:plasma membrane"/>
    <property type="evidence" value="ECO:0007669"/>
    <property type="project" value="UniProtKB-SubCell"/>
</dbReference>
<evidence type="ECO:0000256" key="6">
    <source>
        <dbReference type="ARBA" id="ARBA00023136"/>
    </source>
</evidence>
<organism evidence="9 10">
    <name type="scientific">Anaerotruncus colihominis</name>
    <dbReference type="NCBI Taxonomy" id="169435"/>
    <lineage>
        <taxon>Bacteria</taxon>
        <taxon>Bacillati</taxon>
        <taxon>Bacillota</taxon>
        <taxon>Clostridia</taxon>
        <taxon>Eubacteriales</taxon>
        <taxon>Oscillospiraceae</taxon>
        <taxon>Anaerotruncus</taxon>
    </lineage>
</organism>
<keyword evidence="6 7" id="KW-0472">Membrane</keyword>
<feature type="transmembrane region" description="Helical" evidence="7">
    <location>
        <begin position="318"/>
        <end position="351"/>
    </location>
</feature>
<feature type="transmembrane region" description="Helical" evidence="7">
    <location>
        <begin position="59"/>
        <end position="78"/>
    </location>
</feature>
<protein>
    <recommendedName>
        <fullName evidence="8">TRAP C4-dicarboxylate transport system permease DctM subunit domain-containing protein</fullName>
    </recommendedName>
</protein>
<dbReference type="NCBIfam" id="TIGR00786">
    <property type="entry name" value="dctM"/>
    <property type="match status" value="1"/>
</dbReference>
<comment type="subcellular location">
    <subcellularLocation>
        <location evidence="1">Cell inner membrane</location>
        <topology evidence="1">Multi-pass membrane protein</topology>
    </subcellularLocation>
</comment>
<feature type="transmembrane region" description="Helical" evidence="7">
    <location>
        <begin position="218"/>
        <end position="239"/>
    </location>
</feature>
<proteinExistence type="predicted"/>
<feature type="transmembrane region" description="Helical" evidence="7">
    <location>
        <begin position="140"/>
        <end position="163"/>
    </location>
</feature>
<feature type="transmembrane region" description="Helical" evidence="7">
    <location>
        <begin position="245"/>
        <end position="261"/>
    </location>
</feature>
<feature type="transmembrane region" description="Helical" evidence="7">
    <location>
        <begin position="273"/>
        <end position="298"/>
    </location>
</feature>
<evidence type="ECO:0000256" key="1">
    <source>
        <dbReference type="ARBA" id="ARBA00004429"/>
    </source>
</evidence>
<dbReference type="InterPro" id="IPR004681">
    <property type="entry name" value="TRAP_DctM"/>
</dbReference>
<dbReference type="GO" id="GO:0022857">
    <property type="term" value="F:transmembrane transporter activity"/>
    <property type="evidence" value="ECO:0007669"/>
    <property type="project" value="TreeGrafter"/>
</dbReference>
<evidence type="ECO:0000256" key="4">
    <source>
        <dbReference type="ARBA" id="ARBA00022692"/>
    </source>
</evidence>
<keyword evidence="4 7" id="KW-0812">Transmembrane</keyword>
<feature type="transmembrane region" description="Helical" evidence="7">
    <location>
        <begin position="401"/>
        <end position="426"/>
    </location>
</feature>